<organism evidence="3 4">
    <name type="scientific">Candidatus Roizmanbacteria bacterium RIFCSPHIGHO2_01_FULL_39_12b</name>
    <dbReference type="NCBI Taxonomy" id="1802030"/>
    <lineage>
        <taxon>Bacteria</taxon>
        <taxon>Candidatus Roizmaniibacteriota</taxon>
    </lineage>
</organism>
<comment type="caution">
    <text evidence="3">The sequence shown here is derived from an EMBL/GenBank/DDBJ whole genome shotgun (WGS) entry which is preliminary data.</text>
</comment>
<sequence>MFIQTKERFYIFFILLVSFLLVFDLFFNKGHSAHMDGRAHITTITQFYLAIKSGDLKPTWADGFANYGMPVPLVAHQFISYLGAWMTFITHNAIVSWKIVALIATVLSNLILYKFLRIYFKQIPSTVAIFLYNISPYRILNLYVREALPEFFASVFFPLVLFALYYLIKEKKRWAIILLAISFTGLALSHPMMMVVASFIIFPYLLFLLKDEKEKIKKLFLTGVSMGWGLLMAAYYLIPLNIEIKYFYYGSGNHLTQGQTLHLKNFIDPNWYYYFDRDVLNRGHFVTPGLFEVIILVIGILYLVRRIMIAKKWKVDMLDIAVFVGVTSLFLTTDYALIFYEKINILSNIQFPWRMLSLFIFVPPIIIAYILNKFENNKLKIAALTLIVAFAFLRFPQLYSKNNTDHPLSQYLFTKINLHSTNMNTIWTGITDDYPVKRQKGEIIEGQGKIVSRELSNSWRKYAVNAITDIRMADYTFYFPGWKVWVDSKPVDIQFQDPNYRGIITYNVPKGRHNIYLKFTDTKVRVLGNLVSALSIAGLIIFFFVEKKKHILKRFFDFPGNQN</sequence>
<evidence type="ECO:0000313" key="4">
    <source>
        <dbReference type="Proteomes" id="UP000178372"/>
    </source>
</evidence>
<keyword evidence="1" id="KW-0472">Membrane</keyword>
<dbReference type="InterPro" id="IPR018776">
    <property type="entry name" value="Membrane_prot_PTPS-rel_domain"/>
</dbReference>
<reference evidence="3 4" key="1">
    <citation type="journal article" date="2016" name="Nat. Commun.">
        <title>Thousands of microbial genomes shed light on interconnected biogeochemical processes in an aquifer system.</title>
        <authorList>
            <person name="Anantharaman K."/>
            <person name="Brown C.T."/>
            <person name="Hug L.A."/>
            <person name="Sharon I."/>
            <person name="Castelle C.J."/>
            <person name="Probst A.J."/>
            <person name="Thomas B.C."/>
            <person name="Singh A."/>
            <person name="Wilkins M.J."/>
            <person name="Karaoz U."/>
            <person name="Brodie E.L."/>
            <person name="Williams K.H."/>
            <person name="Hubbard S.S."/>
            <person name="Banfield J.F."/>
        </authorList>
    </citation>
    <scope>NUCLEOTIDE SEQUENCE [LARGE SCALE GENOMIC DNA]</scope>
</reference>
<feature type="transmembrane region" description="Helical" evidence="1">
    <location>
        <begin position="379"/>
        <end position="399"/>
    </location>
</feature>
<accession>A0A1F7GB68</accession>
<feature type="transmembrane region" description="Helical" evidence="1">
    <location>
        <begin position="95"/>
        <end position="112"/>
    </location>
</feature>
<keyword evidence="1" id="KW-0812">Transmembrane</keyword>
<dbReference type="AlphaFoldDB" id="A0A1F7GB68"/>
<feature type="transmembrane region" description="Helical" evidence="1">
    <location>
        <begin position="147"/>
        <end position="168"/>
    </location>
</feature>
<evidence type="ECO:0000259" key="2">
    <source>
        <dbReference type="Pfam" id="PF10131"/>
    </source>
</evidence>
<proteinExistence type="predicted"/>
<dbReference type="Pfam" id="PF10131">
    <property type="entry name" value="PTPS_related"/>
    <property type="match status" value="1"/>
</dbReference>
<feature type="transmembrane region" description="Helical" evidence="1">
    <location>
        <begin position="67"/>
        <end position="88"/>
    </location>
</feature>
<feature type="transmembrane region" description="Helical" evidence="1">
    <location>
        <begin position="526"/>
        <end position="545"/>
    </location>
</feature>
<name>A0A1F7GB68_9BACT</name>
<feature type="domain" description="Membrane protein 6-pyruvoyl-tetrahydropterin synthase-related" evidence="2">
    <location>
        <begin position="81"/>
        <end position="395"/>
    </location>
</feature>
<feature type="transmembrane region" description="Helical" evidence="1">
    <location>
        <begin position="316"/>
        <end position="339"/>
    </location>
</feature>
<evidence type="ECO:0000256" key="1">
    <source>
        <dbReference type="SAM" id="Phobius"/>
    </source>
</evidence>
<gene>
    <name evidence="3" type="ORF">A2690_01845</name>
</gene>
<feature type="transmembrane region" description="Helical" evidence="1">
    <location>
        <begin position="174"/>
        <end position="207"/>
    </location>
</feature>
<evidence type="ECO:0000313" key="3">
    <source>
        <dbReference type="EMBL" id="OGK16161.1"/>
    </source>
</evidence>
<dbReference type="EMBL" id="MFZF01000020">
    <property type="protein sequence ID" value="OGK16161.1"/>
    <property type="molecule type" value="Genomic_DNA"/>
</dbReference>
<protein>
    <recommendedName>
        <fullName evidence="2">Membrane protein 6-pyruvoyl-tetrahydropterin synthase-related domain-containing protein</fullName>
    </recommendedName>
</protein>
<dbReference type="Proteomes" id="UP000178372">
    <property type="component" value="Unassembled WGS sequence"/>
</dbReference>
<feature type="transmembrane region" description="Helical" evidence="1">
    <location>
        <begin position="285"/>
        <end position="304"/>
    </location>
</feature>
<feature type="transmembrane region" description="Helical" evidence="1">
    <location>
        <begin position="219"/>
        <end position="238"/>
    </location>
</feature>
<feature type="transmembrane region" description="Helical" evidence="1">
    <location>
        <begin position="118"/>
        <end position="135"/>
    </location>
</feature>
<feature type="transmembrane region" description="Helical" evidence="1">
    <location>
        <begin position="9"/>
        <end position="27"/>
    </location>
</feature>
<feature type="transmembrane region" description="Helical" evidence="1">
    <location>
        <begin position="351"/>
        <end position="372"/>
    </location>
</feature>
<keyword evidence="1" id="KW-1133">Transmembrane helix</keyword>